<name>A0ABX2DTQ5_9BACL</name>
<comment type="caution">
    <text evidence="1">The sequence shown here is derived from an EMBL/GenBank/DDBJ whole genome shotgun (WGS) entry which is preliminary data.</text>
</comment>
<proteinExistence type="predicted"/>
<dbReference type="EMBL" id="JABMKX010000008">
    <property type="protein sequence ID" value="NQX46949.1"/>
    <property type="molecule type" value="Genomic_DNA"/>
</dbReference>
<sequence>MEKCICCKRDFDEAKVLPIVEKGTDCYYNEEDLSGNYICKHCLKVSEDYGQCDICSEEVVYHESDLEYSGGEQYCSEHISETEMDEEEDWDDYIEKINKD</sequence>
<organism evidence="1 2">
    <name type="scientific">Paenibacillus tritici</name>
    <dbReference type="NCBI Taxonomy" id="1873425"/>
    <lineage>
        <taxon>Bacteria</taxon>
        <taxon>Bacillati</taxon>
        <taxon>Bacillota</taxon>
        <taxon>Bacilli</taxon>
        <taxon>Bacillales</taxon>
        <taxon>Paenibacillaceae</taxon>
        <taxon>Paenibacillus</taxon>
    </lineage>
</organism>
<protein>
    <recommendedName>
        <fullName evidence="3">Phage protein</fullName>
    </recommendedName>
</protein>
<accession>A0ABX2DTQ5</accession>
<evidence type="ECO:0000313" key="2">
    <source>
        <dbReference type="Proteomes" id="UP000711047"/>
    </source>
</evidence>
<keyword evidence="2" id="KW-1185">Reference proteome</keyword>
<gene>
    <name evidence="1" type="ORF">HQN87_16545</name>
</gene>
<dbReference type="RefSeq" id="WP_173135593.1">
    <property type="nucleotide sequence ID" value="NZ_JABMKX010000008.1"/>
</dbReference>
<dbReference type="Proteomes" id="UP000711047">
    <property type="component" value="Unassembled WGS sequence"/>
</dbReference>
<reference evidence="1 2" key="1">
    <citation type="submission" date="2020-05" db="EMBL/GenBank/DDBJ databases">
        <title>Paenibacillus glebae, sp. nov., Paenibacillus humi sp. nov., Paenibacillus pedi sp. nov., Paenibacillus terrestris sp. nov. and Paenibacillus terricola sp. nov., isolated from a forest top soil sample.</title>
        <authorList>
            <person name="Qi S."/>
            <person name="Carlier A."/>
            <person name="Cnockaert M."/>
            <person name="Vandamme P."/>
        </authorList>
    </citation>
    <scope>NUCLEOTIDE SEQUENCE [LARGE SCALE GENOMIC DNA]</scope>
    <source>
        <strain evidence="1 2">LMG 29502</strain>
    </source>
</reference>
<evidence type="ECO:0008006" key="3">
    <source>
        <dbReference type="Google" id="ProtNLM"/>
    </source>
</evidence>
<evidence type="ECO:0000313" key="1">
    <source>
        <dbReference type="EMBL" id="NQX46949.1"/>
    </source>
</evidence>